<keyword evidence="1" id="KW-0812">Transmembrane</keyword>
<dbReference type="GeneID" id="95601665"/>
<gene>
    <name evidence="2" type="ORF">LDH80_19480</name>
</gene>
<reference evidence="2" key="1">
    <citation type="submission" date="2021-09" db="EMBL/GenBank/DDBJ databases">
        <title>Complete genome sequence and metabolic characterization of Streptomyces tanashiensis DSM 731 the producer of antibacterial Kalafungin and diverse secondary metabolites.</title>
        <authorList>
            <person name="Abbasi M.N."/>
            <person name="Anwar M.N."/>
            <person name="Alam K."/>
            <person name="Shoaib M."/>
            <person name="Lin Z."/>
            <person name="Hayat M."/>
            <person name="Ali M.I."/>
            <person name="Malik H.M.T."/>
            <person name="Ahmed I."/>
            <person name="Li A."/>
            <person name="Hailong Wang H."/>
            <person name="Zhang Y."/>
        </authorList>
    </citation>
    <scope>NUCLEOTIDE SEQUENCE</scope>
    <source>
        <strain evidence="2">Kala</strain>
    </source>
</reference>
<protein>
    <recommendedName>
        <fullName evidence="4">Histidine kinase</fullName>
    </recommendedName>
</protein>
<feature type="transmembrane region" description="Helical" evidence="1">
    <location>
        <begin position="34"/>
        <end position="56"/>
    </location>
</feature>
<accession>A0ABY6R0N7</accession>
<evidence type="ECO:0008006" key="4">
    <source>
        <dbReference type="Google" id="ProtNLM"/>
    </source>
</evidence>
<organism evidence="2 3">
    <name type="scientific">Streptomyces tanashiensis</name>
    <dbReference type="NCBI Taxonomy" id="67367"/>
    <lineage>
        <taxon>Bacteria</taxon>
        <taxon>Bacillati</taxon>
        <taxon>Actinomycetota</taxon>
        <taxon>Actinomycetes</taxon>
        <taxon>Kitasatosporales</taxon>
        <taxon>Streptomycetaceae</taxon>
        <taxon>Streptomyces</taxon>
    </lineage>
</organism>
<sequence>MTTTTALLVLILILLTALLGGSLFYLVYSRPGLAVPITVALAGMTLVATCVVGVIAR</sequence>
<dbReference type="EMBL" id="CP084204">
    <property type="protein sequence ID" value="UZX22773.1"/>
    <property type="molecule type" value="Genomic_DNA"/>
</dbReference>
<dbReference type="Proteomes" id="UP001164506">
    <property type="component" value="Chromosome"/>
</dbReference>
<keyword evidence="3" id="KW-1185">Reference proteome</keyword>
<keyword evidence="1" id="KW-1133">Transmembrane helix</keyword>
<evidence type="ECO:0000313" key="3">
    <source>
        <dbReference type="Proteomes" id="UP001164506"/>
    </source>
</evidence>
<evidence type="ECO:0000256" key="1">
    <source>
        <dbReference type="SAM" id="Phobius"/>
    </source>
</evidence>
<feature type="transmembrane region" description="Helical" evidence="1">
    <location>
        <begin position="7"/>
        <end position="28"/>
    </location>
</feature>
<keyword evidence="1" id="KW-0472">Membrane</keyword>
<proteinExistence type="predicted"/>
<evidence type="ECO:0000313" key="2">
    <source>
        <dbReference type="EMBL" id="UZX22773.1"/>
    </source>
</evidence>
<name>A0ABY6R0N7_9ACTN</name>
<dbReference type="RefSeq" id="WP_267259119.1">
    <property type="nucleotide sequence ID" value="NZ_CP084204.1"/>
</dbReference>